<dbReference type="OrthoDB" id="7192102at2759"/>
<reference evidence="1 2" key="1">
    <citation type="journal article" date="2019" name="Sci. Rep.">
        <title>Orb-weaving spider Araneus ventricosus genome elucidates the spidroin gene catalogue.</title>
        <authorList>
            <person name="Kono N."/>
            <person name="Nakamura H."/>
            <person name="Ohtoshi R."/>
            <person name="Moran D.A.P."/>
            <person name="Shinohara A."/>
            <person name="Yoshida Y."/>
            <person name="Fujiwara M."/>
            <person name="Mori M."/>
            <person name="Tomita M."/>
            <person name="Arakawa K."/>
        </authorList>
    </citation>
    <scope>NUCLEOTIDE SEQUENCE [LARGE SCALE GENOMIC DNA]</scope>
</reference>
<name>A0A4Y2ADA6_ARAVE</name>
<evidence type="ECO:0000313" key="1">
    <source>
        <dbReference type="EMBL" id="GBL77670.1"/>
    </source>
</evidence>
<sequence>MKIIFCEHFISIASGIVADESINCRNAYEIGVYCLSKTAGNNFAVVTFKRKNRVMPIHGFTSNVKVHDELIPVNPDTIFRRIFLLKNLMQSYFEFELPPFPLSLFDEGGLRKTRKSVFYDLFSTETDVHFTFNVINGGFLLHRVLWQAKE</sequence>
<organism evidence="1 2">
    <name type="scientific">Araneus ventricosus</name>
    <name type="common">Orbweaver spider</name>
    <name type="synonym">Epeira ventricosa</name>
    <dbReference type="NCBI Taxonomy" id="182803"/>
    <lineage>
        <taxon>Eukaryota</taxon>
        <taxon>Metazoa</taxon>
        <taxon>Ecdysozoa</taxon>
        <taxon>Arthropoda</taxon>
        <taxon>Chelicerata</taxon>
        <taxon>Arachnida</taxon>
        <taxon>Araneae</taxon>
        <taxon>Araneomorphae</taxon>
        <taxon>Entelegynae</taxon>
        <taxon>Araneoidea</taxon>
        <taxon>Araneidae</taxon>
        <taxon>Araneus</taxon>
    </lineage>
</organism>
<proteinExistence type="predicted"/>
<keyword evidence="2" id="KW-1185">Reference proteome</keyword>
<gene>
    <name evidence="1" type="ORF">AVEN_152897_1</name>
</gene>
<accession>A0A4Y2ADA6</accession>
<protein>
    <submittedName>
        <fullName evidence="1">Uncharacterized protein</fullName>
    </submittedName>
</protein>
<dbReference type="EMBL" id="BGPR01000013">
    <property type="protein sequence ID" value="GBL77670.1"/>
    <property type="molecule type" value="Genomic_DNA"/>
</dbReference>
<dbReference type="AlphaFoldDB" id="A0A4Y2ADA6"/>
<comment type="caution">
    <text evidence="1">The sequence shown here is derived from an EMBL/GenBank/DDBJ whole genome shotgun (WGS) entry which is preliminary data.</text>
</comment>
<evidence type="ECO:0000313" key="2">
    <source>
        <dbReference type="Proteomes" id="UP000499080"/>
    </source>
</evidence>
<dbReference type="Proteomes" id="UP000499080">
    <property type="component" value="Unassembled WGS sequence"/>
</dbReference>